<keyword evidence="2" id="KW-1133">Transmembrane helix</keyword>
<protein>
    <submittedName>
        <fullName evidence="3">Ubiquitination network signaling protein</fullName>
    </submittedName>
</protein>
<feature type="compositionally biased region" description="Polar residues" evidence="1">
    <location>
        <begin position="63"/>
        <end position="81"/>
    </location>
</feature>
<proteinExistence type="predicted"/>
<keyword evidence="2" id="KW-0472">Membrane</keyword>
<feature type="region of interest" description="Disordered" evidence="1">
    <location>
        <begin position="715"/>
        <end position="741"/>
    </location>
</feature>
<feature type="compositionally biased region" description="Polar residues" evidence="1">
    <location>
        <begin position="725"/>
        <end position="738"/>
    </location>
</feature>
<feature type="region of interest" description="Disordered" evidence="1">
    <location>
        <begin position="352"/>
        <end position="380"/>
    </location>
</feature>
<feature type="region of interest" description="Disordered" evidence="1">
    <location>
        <begin position="830"/>
        <end position="972"/>
    </location>
</feature>
<feature type="compositionally biased region" description="Basic and acidic residues" evidence="1">
    <location>
        <begin position="715"/>
        <end position="724"/>
    </location>
</feature>
<evidence type="ECO:0000256" key="2">
    <source>
        <dbReference type="SAM" id="Phobius"/>
    </source>
</evidence>
<reference evidence="4" key="1">
    <citation type="submission" date="2017-03" db="EMBL/GenBank/DDBJ databases">
        <authorList>
            <person name="Sharma R."/>
            <person name="Thines M."/>
        </authorList>
    </citation>
    <scope>NUCLEOTIDE SEQUENCE [LARGE SCALE GENOMIC DNA]</scope>
</reference>
<feature type="compositionally biased region" description="Basic residues" evidence="1">
    <location>
        <begin position="1"/>
        <end position="10"/>
    </location>
</feature>
<dbReference type="EMBL" id="FWEW01000275">
    <property type="protein sequence ID" value="SLM34453.1"/>
    <property type="molecule type" value="Genomic_DNA"/>
</dbReference>
<sequence length="972" mass="105627">MPRGAKKHANPHNSRHENGVVAPGKRVAKQKSNGHLNGSLEGRSLSEQPPPSPSGAEHLNPPSDGSANGVGTETRYNSNGGLRSGDLERVSPEEASEESDSQQNGTVFTNGSLGQTHCKIDVNAARNPAVHDDSAVHLALTILRSCPLGDTLAILIFLLWLPPTFLTLVNFVFAIITFMAPTGSFSSFPNTFSDIFQGSGGTPSLATICLTDVLGVAFWLVMFTPVQTFALELAQAIVATRLGGGYSSKSGGSEHTLLCMFIVSATHIARHKHLPERVFGYGVSMEDISSSRSPNDSMTTPQDYDIPSRSPVGWFRILISLHILTQGLVHVARRWYTQREYSHAISMAKKHDSEVVAGSQGSAEGPTSTDTTGHATGSSVPELASKMSIATLREARDKVSSGKKKRKQSTSVRSQQPLWAAFAALRVTILREFEQSRATNEAVGSNATDVKNLGSAPFVAEENRIWVTLVQLTSFKFDTSFFRASQAGTDERGELPEDEKIGVDKSKPFYVRVNGANWTSTRIERVSDSEGKSDASGQQWTGEVFGLTPSCTYLCEFIGSEDDVVIHSACISTPSPPAAEQASSTIASPLYQPLRPSSPTTTLRTSILAMEATLSELQARQRRSRKENKASAATIKKEIDVLQSKIAKAGGEDKAQRSRQVQNNLLIRQADDAIASITSQLEELGGIPEEHIQEWKAKRRDWEEERSRQSTVREDFLRYKESANREMSSTQAESSNNQQKRERLLLRSSKLNAQFERIQSATAQGLDEKERKIAEQAAKESDRLQTEQSYNDQFNSLTRSIQETQYRSRQAWQQAQLMEHAFEQMLGAPTDLAEDGTPTPEGELPGTNAFPAASNSGSSGFRFPNFFGSLTDNPPANQTTVRREGGRARSTSVLSGTSAYTDFSDPDPAPPMPTSQPRAMEYVFGNGERQQRGSGSSGSGSGSADGSFRDATSPFVASQMIPGGAMASPVWK</sequence>
<accession>A0A1W5CUC9</accession>
<organism evidence="3 4">
    <name type="scientific">Lasallia pustulata</name>
    <dbReference type="NCBI Taxonomy" id="136370"/>
    <lineage>
        <taxon>Eukaryota</taxon>
        <taxon>Fungi</taxon>
        <taxon>Dikarya</taxon>
        <taxon>Ascomycota</taxon>
        <taxon>Pezizomycotina</taxon>
        <taxon>Lecanoromycetes</taxon>
        <taxon>OSLEUM clade</taxon>
        <taxon>Umbilicariomycetidae</taxon>
        <taxon>Umbilicariales</taxon>
        <taxon>Umbilicariaceae</taxon>
        <taxon>Lasallia</taxon>
    </lineage>
</organism>
<feature type="compositionally biased region" description="Polar residues" evidence="1">
    <location>
        <begin position="359"/>
        <end position="379"/>
    </location>
</feature>
<evidence type="ECO:0000313" key="3">
    <source>
        <dbReference type="EMBL" id="SLM34453.1"/>
    </source>
</evidence>
<feature type="compositionally biased region" description="Polar residues" evidence="1">
    <location>
        <begin position="868"/>
        <end position="880"/>
    </location>
</feature>
<name>A0A1W5CUC9_9LECA</name>
<keyword evidence="2" id="KW-0812">Transmembrane</keyword>
<dbReference type="AlphaFoldDB" id="A0A1W5CUC9"/>
<evidence type="ECO:0000256" key="1">
    <source>
        <dbReference type="SAM" id="MobiDB-lite"/>
    </source>
</evidence>
<feature type="transmembrane region" description="Helical" evidence="2">
    <location>
        <begin position="152"/>
        <end position="180"/>
    </location>
</feature>
<feature type="compositionally biased region" description="Polar residues" evidence="1">
    <location>
        <begin position="101"/>
        <end position="110"/>
    </location>
</feature>
<feature type="compositionally biased region" description="Polar residues" evidence="1">
    <location>
        <begin position="889"/>
        <end position="901"/>
    </location>
</feature>
<evidence type="ECO:0000313" key="4">
    <source>
        <dbReference type="Proteomes" id="UP000192927"/>
    </source>
</evidence>
<keyword evidence="4" id="KW-1185">Reference proteome</keyword>
<feature type="region of interest" description="Disordered" evidence="1">
    <location>
        <begin position="1"/>
        <end position="110"/>
    </location>
</feature>
<dbReference type="Proteomes" id="UP000192927">
    <property type="component" value="Unassembled WGS sequence"/>
</dbReference>